<dbReference type="STRING" id="164328.H3GGI9"/>
<evidence type="ECO:0000259" key="8">
    <source>
        <dbReference type="Pfam" id="PF25756"/>
    </source>
</evidence>
<evidence type="ECO:0000256" key="1">
    <source>
        <dbReference type="ARBA" id="ARBA00004123"/>
    </source>
</evidence>
<dbReference type="InterPro" id="IPR019734">
    <property type="entry name" value="TPR_rpt"/>
</dbReference>
<evidence type="ECO:0000256" key="5">
    <source>
        <dbReference type="ARBA" id="ARBA00023242"/>
    </source>
</evidence>
<dbReference type="InParanoid" id="H3GGI9"/>
<evidence type="ECO:0000256" key="4">
    <source>
        <dbReference type="ARBA" id="ARBA00022454"/>
    </source>
</evidence>
<dbReference type="eggNOG" id="ENOG502RRW3">
    <property type="taxonomic scope" value="Eukaryota"/>
</dbReference>
<keyword evidence="10" id="KW-1185">Reference proteome</keyword>
<dbReference type="GO" id="GO:0032039">
    <property type="term" value="C:integrator complex"/>
    <property type="evidence" value="ECO:0000318"/>
    <property type="project" value="GO_Central"/>
</dbReference>
<reference evidence="9" key="2">
    <citation type="submission" date="2015-06" db="UniProtKB">
        <authorList>
            <consortium name="EnsemblProtists"/>
        </authorList>
    </citation>
    <scope>IDENTIFICATION</scope>
    <source>
        <strain evidence="9">Pr102</strain>
    </source>
</reference>
<feature type="domain" description="INTS8 TPR repeats" evidence="8">
    <location>
        <begin position="799"/>
        <end position="896"/>
    </location>
</feature>
<dbReference type="VEuPathDB" id="FungiDB:KRP22_891"/>
<evidence type="ECO:0000256" key="7">
    <source>
        <dbReference type="SAM" id="MobiDB-lite"/>
    </source>
</evidence>
<accession>H3GGI9</accession>
<reference evidence="10" key="1">
    <citation type="journal article" date="2006" name="Science">
        <title>Phytophthora genome sequences uncover evolutionary origins and mechanisms of pathogenesis.</title>
        <authorList>
            <person name="Tyler B.M."/>
            <person name="Tripathy S."/>
            <person name="Zhang X."/>
            <person name="Dehal P."/>
            <person name="Jiang R.H."/>
            <person name="Aerts A."/>
            <person name="Arredondo F.D."/>
            <person name="Baxter L."/>
            <person name="Bensasson D."/>
            <person name="Beynon J.L."/>
            <person name="Chapman J."/>
            <person name="Damasceno C.M."/>
            <person name="Dorrance A.E."/>
            <person name="Dou D."/>
            <person name="Dickerman A.W."/>
            <person name="Dubchak I.L."/>
            <person name="Garbelotto M."/>
            <person name="Gijzen M."/>
            <person name="Gordon S.G."/>
            <person name="Govers F."/>
            <person name="Grunwald N.J."/>
            <person name="Huang W."/>
            <person name="Ivors K.L."/>
            <person name="Jones R.W."/>
            <person name="Kamoun S."/>
            <person name="Krampis K."/>
            <person name="Lamour K.H."/>
            <person name="Lee M.K."/>
            <person name="McDonald W.H."/>
            <person name="Medina M."/>
            <person name="Meijer H.J."/>
            <person name="Nordberg E.K."/>
            <person name="Maclean D.J."/>
            <person name="Ospina-Giraldo M.D."/>
            <person name="Morris P.F."/>
            <person name="Phuntumart V."/>
            <person name="Putnam N.H."/>
            <person name="Rash S."/>
            <person name="Rose J.K."/>
            <person name="Sakihama Y."/>
            <person name="Salamov A.A."/>
            <person name="Savidor A."/>
            <person name="Scheuring C.F."/>
            <person name="Smith B.M."/>
            <person name="Sobral B.W."/>
            <person name="Terry A."/>
            <person name="Torto-Alalibo T.A."/>
            <person name="Win J."/>
            <person name="Xu Z."/>
            <person name="Zhang H."/>
            <person name="Grigoriev I.V."/>
            <person name="Rokhsar D.S."/>
            <person name="Boore J.L."/>
        </authorList>
    </citation>
    <scope>NUCLEOTIDE SEQUENCE [LARGE SCALE GENOMIC DNA]</scope>
    <source>
        <strain evidence="10">Pr102</strain>
    </source>
</reference>
<dbReference type="EnsemblProtists" id="Phyra74939">
    <property type="protein sequence ID" value="Phyra74939"/>
    <property type="gene ID" value="Phyra74939"/>
</dbReference>
<dbReference type="OMA" id="MAWEARD"/>
<feature type="compositionally biased region" description="Polar residues" evidence="7">
    <location>
        <begin position="787"/>
        <end position="796"/>
    </location>
</feature>
<dbReference type="InterPro" id="IPR038751">
    <property type="entry name" value="INTS8"/>
</dbReference>
<keyword evidence="5" id="KW-0539">Nucleus</keyword>
<protein>
    <recommendedName>
        <fullName evidence="8">INTS8 TPR repeats domain-containing protein</fullName>
    </recommendedName>
</protein>
<evidence type="ECO:0000313" key="10">
    <source>
        <dbReference type="Proteomes" id="UP000005238"/>
    </source>
</evidence>
<evidence type="ECO:0000256" key="2">
    <source>
        <dbReference type="ARBA" id="ARBA00004286"/>
    </source>
</evidence>
<dbReference type="PANTHER" id="PTHR13350:SF1">
    <property type="entry name" value="INTEGRATOR COMPLEX SUBUNIT 8"/>
    <property type="match status" value="1"/>
</dbReference>
<dbReference type="AlphaFoldDB" id="H3GGI9"/>
<dbReference type="PANTHER" id="PTHR13350">
    <property type="entry name" value="INTEGRATOR COMPLEX SUBUNIT 8"/>
    <property type="match status" value="1"/>
</dbReference>
<evidence type="ECO:0000313" key="9">
    <source>
        <dbReference type="EnsemblProtists" id="Phyra74939"/>
    </source>
</evidence>
<feature type="compositionally biased region" description="Low complexity" evidence="7">
    <location>
        <begin position="772"/>
        <end position="786"/>
    </location>
</feature>
<dbReference type="PROSITE" id="PS50005">
    <property type="entry name" value="TPR"/>
    <property type="match status" value="1"/>
</dbReference>
<name>H3GGI9_PHYRM</name>
<feature type="repeat" description="TPR" evidence="6">
    <location>
        <begin position="233"/>
        <end position="266"/>
    </location>
</feature>
<sequence length="907" mass="99737">MPLMPGSPRPGTPAPQEEDDGVYRSLFQQPVVDIPPAAPSYAWFEFLLHPEALQKHLATLRQQKKRDMHSATSAIELVREFLDQAQLVADEGNVRNKRYSALLLVAAQVALQMQLPLSAIEQALPLHFQRLLLDGIVDFAEQPSSSHNEFTRDVSLQPYEAHVLHNRWTLRALVHQSQNGYLTCSTRGEGEEISSTYQMALGDLMASHLQIAQNIQTILMNDDKQKLTAQTQVETYYDLGVYFFSFNGFEKAYSCFSRASELVEDGESGDESMEEGGNAKLPAEDCAQLEGYLAACEAVLEVQSVNEGPAVLKTPKLQIEMAWEARDWDKVIELLECDIIASELTRLPPGYRAALEQQGLRLLRSSSNNAMEDDPHIAAPTIRFFYKRIVLENAVMALLLEGSQEEATSLETCTCVCSRLLQDEIFHSVAREPRDGSDAKKCFSMLARFMLALSGFALANAPDSNAKSRIEILLVQILRHFPCIAGIPGVPELLRRCDDLRATEDVLAVPFAESIDSLVSVEAQLSSAVAKQREHFRLTADVGSTFAFASAKAKDEFVAALQKELVGVSKSDHDAAMEISDQTGRDDVLSSNLITFLSANNCWEMLSQCKAVIPASSQLRCELEFVVACGALTQYLASLATSPLSAGALKAKNSYAGGDVSSVSEKIEFSITASNKLVADILLKWRELVNAIHEASVEAAVDAKQIEEKPKKVLMGLPLWLVETLVCVSAGLLHRAYMRNACDYRVSFDLTPYGDLAFLEAFARDTPPTTPDSGAGDTASSGSTDTQFTTQRLSSASDPRAALEGYLVAASLATNFFSDMVSVVDIIDQSSLVRLSQCLVKVGAHVAAAVLYQCFMPEEFKYGLRILRLSPASHDDAFFQYFWELPFLELLVDLHSSPTYLNDSLPS</sequence>
<comment type="subcellular location">
    <subcellularLocation>
        <location evidence="2">Chromosome</location>
    </subcellularLocation>
    <subcellularLocation>
        <location evidence="1">Nucleus</location>
    </subcellularLocation>
</comment>
<dbReference type="Pfam" id="PF25756">
    <property type="entry name" value="TPR_INTS8"/>
    <property type="match status" value="1"/>
</dbReference>
<dbReference type="EMBL" id="DS566007">
    <property type="status" value="NOT_ANNOTATED_CDS"/>
    <property type="molecule type" value="Genomic_DNA"/>
</dbReference>
<evidence type="ECO:0000256" key="3">
    <source>
        <dbReference type="ARBA" id="ARBA00007147"/>
    </source>
</evidence>
<dbReference type="GO" id="GO:0034472">
    <property type="term" value="P:snRNA 3'-end processing"/>
    <property type="evidence" value="ECO:0000318"/>
    <property type="project" value="GO_Central"/>
</dbReference>
<evidence type="ECO:0000256" key="6">
    <source>
        <dbReference type="PROSITE-ProRule" id="PRU00339"/>
    </source>
</evidence>
<dbReference type="HOGENOM" id="CLU_344042_0_0_1"/>
<organism evidence="9 10">
    <name type="scientific">Phytophthora ramorum</name>
    <name type="common">Sudden oak death agent</name>
    <dbReference type="NCBI Taxonomy" id="164328"/>
    <lineage>
        <taxon>Eukaryota</taxon>
        <taxon>Sar</taxon>
        <taxon>Stramenopiles</taxon>
        <taxon>Oomycota</taxon>
        <taxon>Peronosporomycetes</taxon>
        <taxon>Peronosporales</taxon>
        <taxon>Peronosporaceae</taxon>
        <taxon>Phytophthora</taxon>
    </lineage>
</organism>
<dbReference type="VEuPathDB" id="FungiDB:KRP23_13215"/>
<dbReference type="InterPro" id="IPR057980">
    <property type="entry name" value="TPR_INTS8"/>
</dbReference>
<keyword evidence="6" id="KW-0802">TPR repeat</keyword>
<feature type="region of interest" description="Disordered" evidence="7">
    <location>
        <begin position="768"/>
        <end position="796"/>
    </location>
</feature>
<proteinExistence type="inferred from homology"/>
<keyword evidence="4" id="KW-0158">Chromosome</keyword>
<dbReference type="Proteomes" id="UP000005238">
    <property type="component" value="Unassembled WGS sequence"/>
</dbReference>
<comment type="similarity">
    <text evidence="3">Belongs to the Integrator subunit 8 family.</text>
</comment>
<dbReference type="GO" id="GO:0005694">
    <property type="term" value="C:chromosome"/>
    <property type="evidence" value="ECO:0007669"/>
    <property type="project" value="UniProtKB-SubCell"/>
</dbReference>